<protein>
    <submittedName>
        <fullName evidence="5">MCE family protein</fullName>
    </submittedName>
</protein>
<evidence type="ECO:0000313" key="5">
    <source>
        <dbReference type="EMBL" id="MBU3061141.1"/>
    </source>
</evidence>
<dbReference type="PROSITE" id="PS51257">
    <property type="entry name" value="PROKAR_LIPOPROTEIN"/>
    <property type="match status" value="1"/>
</dbReference>
<evidence type="ECO:0000259" key="3">
    <source>
        <dbReference type="Pfam" id="PF02470"/>
    </source>
</evidence>
<reference evidence="5 6" key="1">
    <citation type="submission" date="2021-06" db="EMBL/GenBank/DDBJ databases">
        <title>Actinomycetes sequencing.</title>
        <authorList>
            <person name="Shan Q."/>
        </authorList>
    </citation>
    <scope>NUCLEOTIDE SEQUENCE [LARGE SCALE GENOMIC DNA]</scope>
    <source>
        <strain evidence="5 6">NEAU-G5</strain>
    </source>
</reference>
<dbReference type="EMBL" id="JAHKNI010000002">
    <property type="protein sequence ID" value="MBU3061141.1"/>
    <property type="molecule type" value="Genomic_DNA"/>
</dbReference>
<feature type="chain" id="PRO_5046739450" evidence="2">
    <location>
        <begin position="26"/>
        <end position="409"/>
    </location>
</feature>
<sequence length="409" mass="42434">MRTRKRAAGAAVGLAVLLGATGCQWDGLNTLPMPGAAGTGAGSWQVRIQMPNVTTLTRNSPVMVDDVTVGTVTSIEVQDWHALVTVSLDKGVQLPENTVASVGQTSLLGSNHVELAAPTDAPPQGQLKNGDLIPLAHAGVYPTTEQTLSSLSVVLNGGGISQLQTITHELNETFSGRENNIRDLIPQLQQLTASLNQQTGDIINAMNGLDHFGGVLARQKDDVANAIQNIHPALTVLADRRPTITKTITSLGDLSAVVDQIINQGGDNLKAELADLWPVLKGLADTGNNLTTALQALFTFPFPVFQIDKAIKGDFFNLYVTYDVTAPRLDSNFLTGTPLGGHFGGVQAKYGVEAALGTFAGTGGVKGDPVQGPLQGPPKPGIPGLPAIPGLPSIPGLTAPTAPQGGSGR</sequence>
<comment type="caution">
    <text evidence="5">The sequence shown here is derived from an EMBL/GenBank/DDBJ whole genome shotgun (WGS) entry which is preliminary data.</text>
</comment>
<feature type="domain" description="Mammalian cell entry C-terminal" evidence="4">
    <location>
        <begin position="126"/>
        <end position="297"/>
    </location>
</feature>
<dbReference type="InterPro" id="IPR024516">
    <property type="entry name" value="Mce_C"/>
</dbReference>
<dbReference type="PANTHER" id="PTHR33371:SF15">
    <property type="entry name" value="LIPOPROTEIN LPRN"/>
    <property type="match status" value="1"/>
</dbReference>
<evidence type="ECO:0000259" key="4">
    <source>
        <dbReference type="Pfam" id="PF11887"/>
    </source>
</evidence>
<dbReference type="Pfam" id="PF11887">
    <property type="entry name" value="Mce4_CUP1"/>
    <property type="match status" value="1"/>
</dbReference>
<evidence type="ECO:0000313" key="6">
    <source>
        <dbReference type="Proteomes" id="UP000733379"/>
    </source>
</evidence>
<evidence type="ECO:0000256" key="2">
    <source>
        <dbReference type="SAM" id="SignalP"/>
    </source>
</evidence>
<feature type="signal peptide" evidence="2">
    <location>
        <begin position="1"/>
        <end position="25"/>
    </location>
</feature>
<dbReference type="InterPro" id="IPR005693">
    <property type="entry name" value="Mce"/>
</dbReference>
<keyword evidence="6" id="KW-1185">Reference proteome</keyword>
<dbReference type="InterPro" id="IPR052336">
    <property type="entry name" value="MlaD_Phospholipid_Transporter"/>
</dbReference>
<dbReference type="Proteomes" id="UP000733379">
    <property type="component" value="Unassembled WGS sequence"/>
</dbReference>
<feature type="region of interest" description="Disordered" evidence="1">
    <location>
        <begin position="366"/>
        <end position="409"/>
    </location>
</feature>
<evidence type="ECO:0000256" key="1">
    <source>
        <dbReference type="SAM" id="MobiDB-lite"/>
    </source>
</evidence>
<accession>A0ABS6AUC9</accession>
<keyword evidence="2" id="KW-0732">Signal</keyword>
<gene>
    <name evidence="5" type="ORF">KO481_06345</name>
</gene>
<name>A0ABS6AUC9_9NOCA</name>
<dbReference type="PANTHER" id="PTHR33371">
    <property type="entry name" value="INTERMEMBRANE PHOSPHOLIPID TRANSPORT SYSTEM BINDING PROTEIN MLAD-RELATED"/>
    <property type="match status" value="1"/>
</dbReference>
<feature type="domain" description="Mce/MlaD" evidence="3">
    <location>
        <begin position="43"/>
        <end position="116"/>
    </location>
</feature>
<dbReference type="NCBIfam" id="TIGR00996">
    <property type="entry name" value="Mtu_fam_mce"/>
    <property type="match status" value="1"/>
</dbReference>
<organism evidence="5 6">
    <name type="scientific">Nocardia albiluteola</name>
    <dbReference type="NCBI Taxonomy" id="2842303"/>
    <lineage>
        <taxon>Bacteria</taxon>
        <taxon>Bacillati</taxon>
        <taxon>Actinomycetota</taxon>
        <taxon>Actinomycetes</taxon>
        <taxon>Mycobacteriales</taxon>
        <taxon>Nocardiaceae</taxon>
        <taxon>Nocardia</taxon>
    </lineage>
</organism>
<dbReference type="Pfam" id="PF02470">
    <property type="entry name" value="MlaD"/>
    <property type="match status" value="1"/>
</dbReference>
<feature type="compositionally biased region" description="Low complexity" evidence="1">
    <location>
        <begin position="384"/>
        <end position="397"/>
    </location>
</feature>
<dbReference type="InterPro" id="IPR003399">
    <property type="entry name" value="Mce/MlaD"/>
</dbReference>
<proteinExistence type="predicted"/>